<dbReference type="EMBL" id="CM029044">
    <property type="protein sequence ID" value="KAG2606778.1"/>
    <property type="molecule type" value="Genomic_DNA"/>
</dbReference>
<evidence type="ECO:0000256" key="1">
    <source>
        <dbReference type="SAM" id="MobiDB-lite"/>
    </source>
</evidence>
<gene>
    <name evidence="2" type="ORF">PVAP13_4NG164722</name>
</gene>
<name>A0A8T0TAZ7_PANVG</name>
<accession>A0A8T0TAZ7</accession>
<reference evidence="2" key="1">
    <citation type="submission" date="2020-05" db="EMBL/GenBank/DDBJ databases">
        <title>WGS assembly of Panicum virgatum.</title>
        <authorList>
            <person name="Lovell J.T."/>
            <person name="Jenkins J."/>
            <person name="Shu S."/>
            <person name="Juenger T.E."/>
            <person name="Schmutz J."/>
        </authorList>
    </citation>
    <scope>NUCLEOTIDE SEQUENCE</scope>
    <source>
        <strain evidence="2">AP13</strain>
    </source>
</reference>
<evidence type="ECO:0000313" key="2">
    <source>
        <dbReference type="EMBL" id="KAG2606778.1"/>
    </source>
</evidence>
<feature type="compositionally biased region" description="Basic and acidic residues" evidence="1">
    <location>
        <begin position="1"/>
        <end position="12"/>
    </location>
</feature>
<keyword evidence="3" id="KW-1185">Reference proteome</keyword>
<dbReference type="AlphaFoldDB" id="A0A8T0TAZ7"/>
<proteinExistence type="predicted"/>
<organism evidence="2 3">
    <name type="scientific">Panicum virgatum</name>
    <name type="common">Blackwell switchgrass</name>
    <dbReference type="NCBI Taxonomy" id="38727"/>
    <lineage>
        <taxon>Eukaryota</taxon>
        <taxon>Viridiplantae</taxon>
        <taxon>Streptophyta</taxon>
        <taxon>Embryophyta</taxon>
        <taxon>Tracheophyta</taxon>
        <taxon>Spermatophyta</taxon>
        <taxon>Magnoliopsida</taxon>
        <taxon>Liliopsida</taxon>
        <taxon>Poales</taxon>
        <taxon>Poaceae</taxon>
        <taxon>PACMAD clade</taxon>
        <taxon>Panicoideae</taxon>
        <taxon>Panicodae</taxon>
        <taxon>Paniceae</taxon>
        <taxon>Panicinae</taxon>
        <taxon>Panicum</taxon>
        <taxon>Panicum sect. Hiantes</taxon>
    </lineage>
</organism>
<dbReference type="Proteomes" id="UP000823388">
    <property type="component" value="Chromosome 4N"/>
</dbReference>
<evidence type="ECO:0000313" key="3">
    <source>
        <dbReference type="Proteomes" id="UP000823388"/>
    </source>
</evidence>
<comment type="caution">
    <text evidence="2">The sequence shown here is derived from an EMBL/GenBank/DDBJ whole genome shotgun (WGS) entry which is preliminary data.</text>
</comment>
<feature type="region of interest" description="Disordered" evidence="1">
    <location>
        <begin position="1"/>
        <end position="29"/>
    </location>
</feature>
<protein>
    <submittedName>
        <fullName evidence="2">Uncharacterized protein</fullName>
    </submittedName>
</protein>
<sequence length="81" mass="9197">MKLHRSTRENRNREHHGKRSDTRPDQVANRIILPSSFQGRAINKGKNFQDAMTACHLDLIVSFTCNNVEEMVPCSKTTGSN</sequence>